<protein>
    <recommendedName>
        <fullName evidence="4">Nuclease SbcCD subunit D</fullName>
    </recommendedName>
</protein>
<evidence type="ECO:0000256" key="1">
    <source>
        <dbReference type="ARBA" id="ARBA00022722"/>
    </source>
</evidence>
<dbReference type="SUPFAM" id="SSF56300">
    <property type="entry name" value="Metallo-dependent phosphatases"/>
    <property type="match status" value="1"/>
</dbReference>
<dbReference type="InterPro" id="IPR004593">
    <property type="entry name" value="SbcD"/>
</dbReference>
<dbReference type="InterPro" id="IPR041796">
    <property type="entry name" value="Mre11_N"/>
</dbReference>
<keyword evidence="4" id="KW-0235">DNA replication</keyword>
<dbReference type="GO" id="GO:0006260">
    <property type="term" value="P:DNA replication"/>
    <property type="evidence" value="ECO:0007669"/>
    <property type="project" value="UniProtKB-KW"/>
</dbReference>
<dbReference type="InterPro" id="IPR004843">
    <property type="entry name" value="Calcineurin-like_PHP"/>
</dbReference>
<dbReference type="CDD" id="cd00840">
    <property type="entry name" value="MPP_Mre11_N"/>
    <property type="match status" value="1"/>
</dbReference>
<organism evidence="6 7">
    <name type="scientific">Candidatus Berkelbacteria bacterium RBG_13_40_8</name>
    <dbReference type="NCBI Taxonomy" id="1797467"/>
    <lineage>
        <taxon>Bacteria</taxon>
        <taxon>Candidatus Berkelbacteria</taxon>
    </lineage>
</organism>
<evidence type="ECO:0000313" key="7">
    <source>
        <dbReference type="Proteomes" id="UP000178764"/>
    </source>
</evidence>
<dbReference type="Proteomes" id="UP000178764">
    <property type="component" value="Unassembled WGS sequence"/>
</dbReference>
<dbReference type="GO" id="GO:0004519">
    <property type="term" value="F:endonuclease activity"/>
    <property type="evidence" value="ECO:0007669"/>
    <property type="project" value="UniProtKB-KW"/>
</dbReference>
<dbReference type="InterPro" id="IPR050535">
    <property type="entry name" value="DNA_Repair-Maintenance_Comp"/>
</dbReference>
<keyword evidence="3 4" id="KW-0269">Exonuclease</keyword>
<dbReference type="InterPro" id="IPR029052">
    <property type="entry name" value="Metallo-depent_PP-like"/>
</dbReference>
<keyword evidence="1 4" id="KW-0540">Nuclease</keyword>
<sequence length="416" mass="46489">MKIIHFADVHLGMENYGKINSKTGLNSRLDDFLKSFDTIVQYALSKKVDLAAFAGDAYKTRDPSPTYQREFSKRIYQIASAGIPVVMVVGNHDFPNAIGKADTLEIFPTLNVPNITIFQKPDIKIIKTKSGPIQVAGLPWLTRSQLLTNKEFTRGTSKELNELAGQKITEKVEYLSSRVNKKLPSILIAHITVENAVYGTERQVMIGSEPIVSLASLRQSNFNYVALGHLHKYQEIINPPTGGPHTIYSGAIERVDFGEEHEDKGFVTIKIAQENNKLKIKTNFIKLDSRPFITIKTKISESDTNPTATIISEIKKHNIKDAVVKVIINISNEQSPQVEEGKIREALKTANFIAAINKEIQQADRISLDNGFSDELLSLSTVGMLEKYLKSKKIKSPQIEILKKETEKLLEEIALS</sequence>
<evidence type="ECO:0000256" key="4">
    <source>
        <dbReference type="RuleBase" id="RU363069"/>
    </source>
</evidence>
<name>A0A1F5DNI9_9BACT</name>
<keyword evidence="4" id="KW-0233">DNA recombination</keyword>
<dbReference type="AlphaFoldDB" id="A0A1F5DNI9"/>
<dbReference type="NCBIfam" id="TIGR00619">
    <property type="entry name" value="sbcd"/>
    <property type="match status" value="1"/>
</dbReference>
<gene>
    <name evidence="4" type="primary">sbcD</name>
    <name evidence="6" type="ORF">A2V71_02700</name>
</gene>
<evidence type="ECO:0000259" key="5">
    <source>
        <dbReference type="Pfam" id="PF00149"/>
    </source>
</evidence>
<dbReference type="Pfam" id="PF00149">
    <property type="entry name" value="Metallophos"/>
    <property type="match status" value="1"/>
</dbReference>
<comment type="similarity">
    <text evidence="4">Belongs to the SbcD family.</text>
</comment>
<dbReference type="PANTHER" id="PTHR30337:SF0">
    <property type="entry name" value="NUCLEASE SBCCD SUBUNIT D"/>
    <property type="match status" value="1"/>
</dbReference>
<keyword evidence="2 4" id="KW-0378">Hydrolase</keyword>
<evidence type="ECO:0000313" key="6">
    <source>
        <dbReference type="EMBL" id="OGD56581.1"/>
    </source>
</evidence>
<comment type="subunit">
    <text evidence="4">Heterodimer of SbcC and SbcD.</text>
</comment>
<accession>A0A1F5DNI9</accession>
<evidence type="ECO:0000256" key="2">
    <source>
        <dbReference type="ARBA" id="ARBA00022801"/>
    </source>
</evidence>
<evidence type="ECO:0000256" key="3">
    <source>
        <dbReference type="ARBA" id="ARBA00022839"/>
    </source>
</evidence>
<comment type="caution">
    <text evidence="6">The sequence shown here is derived from an EMBL/GenBank/DDBJ whole genome shotgun (WGS) entry which is preliminary data.</text>
</comment>
<comment type="function">
    <text evidence="4">SbcCD cleaves DNA hairpin structures. These structures can inhibit DNA replication and are intermediates in certain DNA recombination reactions. The complex acts as a 3'-&gt;5' double strand exonuclease that can open hairpins. It also has a 5' single-strand endonuclease activity.</text>
</comment>
<dbReference type="Gene3D" id="3.60.21.10">
    <property type="match status" value="1"/>
</dbReference>
<proteinExistence type="inferred from homology"/>
<dbReference type="EMBL" id="MEZT01000017">
    <property type="protein sequence ID" value="OGD56581.1"/>
    <property type="molecule type" value="Genomic_DNA"/>
</dbReference>
<dbReference type="GO" id="GO:0008408">
    <property type="term" value="F:3'-5' exonuclease activity"/>
    <property type="evidence" value="ECO:0007669"/>
    <property type="project" value="InterPro"/>
</dbReference>
<reference evidence="6 7" key="1">
    <citation type="journal article" date="2016" name="Nat. Commun.">
        <title>Thousands of microbial genomes shed light on interconnected biogeochemical processes in an aquifer system.</title>
        <authorList>
            <person name="Anantharaman K."/>
            <person name="Brown C.T."/>
            <person name="Hug L.A."/>
            <person name="Sharon I."/>
            <person name="Castelle C.J."/>
            <person name="Probst A.J."/>
            <person name="Thomas B.C."/>
            <person name="Singh A."/>
            <person name="Wilkins M.J."/>
            <person name="Karaoz U."/>
            <person name="Brodie E.L."/>
            <person name="Williams K.H."/>
            <person name="Hubbard S.S."/>
            <person name="Banfield J.F."/>
        </authorList>
    </citation>
    <scope>NUCLEOTIDE SEQUENCE [LARGE SCALE GENOMIC DNA]</scope>
</reference>
<dbReference type="PANTHER" id="PTHR30337">
    <property type="entry name" value="COMPONENT OF ATP-DEPENDENT DSDNA EXONUCLEASE"/>
    <property type="match status" value="1"/>
</dbReference>
<feature type="domain" description="Calcineurin-like phosphoesterase" evidence="5">
    <location>
        <begin position="1"/>
        <end position="233"/>
    </location>
</feature>
<keyword evidence="4" id="KW-0255">Endonuclease</keyword>
<dbReference type="GO" id="GO:0006310">
    <property type="term" value="P:DNA recombination"/>
    <property type="evidence" value="ECO:0007669"/>
    <property type="project" value="UniProtKB-KW"/>
</dbReference>